<keyword evidence="2" id="KW-0472">Membrane</keyword>
<evidence type="ECO:0000256" key="1">
    <source>
        <dbReference type="SAM" id="Coils"/>
    </source>
</evidence>
<keyword evidence="4" id="KW-1185">Reference proteome</keyword>
<dbReference type="Proteomes" id="UP000037109">
    <property type="component" value="Unassembled WGS sequence"/>
</dbReference>
<evidence type="ECO:0000313" key="3">
    <source>
        <dbReference type="EMBL" id="KON87199.1"/>
    </source>
</evidence>
<sequence length="152" mass="18697">MEAPIRMLDERTDQATRKMLEKVVERKQKFDRFKSWHLIAMWATVFISFLFFFYIYKSVMQPYSYSFASMFSAFVNQSANFYLLVFTVCLYGLMNLLREKREKAEKEYHALRCEIIDKSKDLWKKEDEWKNRHTVFEMMKKNYDINLYHENK</sequence>
<comment type="caution">
    <text evidence="3">The sequence shown here is derived from an EMBL/GenBank/DDBJ whole genome shotgun (WGS) entry which is preliminary data.</text>
</comment>
<proteinExistence type="predicted"/>
<keyword evidence="2" id="KW-0812">Transmembrane</keyword>
<evidence type="ECO:0008006" key="5">
    <source>
        <dbReference type="Google" id="ProtNLM"/>
    </source>
</evidence>
<dbReference type="Pfam" id="PF10864">
    <property type="entry name" value="DUF2663"/>
    <property type="match status" value="1"/>
</dbReference>
<name>A0A0M0GBH4_SPOGL</name>
<keyword evidence="1" id="KW-0175">Coiled coil</keyword>
<keyword evidence="2" id="KW-1133">Transmembrane helix</keyword>
<dbReference type="EMBL" id="LGUF01000007">
    <property type="protein sequence ID" value="KON87199.1"/>
    <property type="molecule type" value="Genomic_DNA"/>
</dbReference>
<gene>
    <name evidence="3" type="ORF">AF332_10480</name>
</gene>
<evidence type="ECO:0000256" key="2">
    <source>
        <dbReference type="SAM" id="Phobius"/>
    </source>
</evidence>
<feature type="transmembrane region" description="Helical" evidence="2">
    <location>
        <begin position="36"/>
        <end position="56"/>
    </location>
</feature>
<dbReference type="OrthoDB" id="2969742at2"/>
<dbReference type="STRING" id="1459.AF332_10480"/>
<dbReference type="AlphaFoldDB" id="A0A0M0GBH4"/>
<dbReference type="PATRIC" id="fig|1459.3.peg.2232"/>
<organism evidence="3 4">
    <name type="scientific">Sporosarcina globispora</name>
    <name type="common">Bacillus globisporus</name>
    <dbReference type="NCBI Taxonomy" id="1459"/>
    <lineage>
        <taxon>Bacteria</taxon>
        <taxon>Bacillati</taxon>
        <taxon>Bacillota</taxon>
        <taxon>Bacilli</taxon>
        <taxon>Bacillales</taxon>
        <taxon>Caryophanaceae</taxon>
        <taxon>Sporosarcina</taxon>
    </lineage>
</organism>
<feature type="coiled-coil region" evidence="1">
    <location>
        <begin position="94"/>
        <end position="121"/>
    </location>
</feature>
<feature type="transmembrane region" description="Helical" evidence="2">
    <location>
        <begin position="79"/>
        <end position="97"/>
    </location>
</feature>
<evidence type="ECO:0000313" key="4">
    <source>
        <dbReference type="Proteomes" id="UP000037109"/>
    </source>
</evidence>
<dbReference type="InterPro" id="IPR020210">
    <property type="entry name" value="Uncharacterised_YpbF_TM"/>
</dbReference>
<accession>A0A0M0GBH4</accession>
<reference evidence="4" key="1">
    <citation type="submission" date="2015-07" db="EMBL/GenBank/DDBJ databases">
        <title>Fjat-10036 dsm4.</title>
        <authorList>
            <person name="Liu B."/>
            <person name="Wang J."/>
            <person name="Zhu Y."/>
            <person name="Liu G."/>
            <person name="Chen Q."/>
            <person name="Chen Z."/>
            <person name="Lan J."/>
            <person name="Che J."/>
            <person name="Ge C."/>
            <person name="Shi H."/>
            <person name="Pan Z."/>
            <person name="Liu X."/>
        </authorList>
    </citation>
    <scope>NUCLEOTIDE SEQUENCE [LARGE SCALE GENOMIC DNA]</scope>
    <source>
        <strain evidence="4">DSM 4</strain>
    </source>
</reference>
<protein>
    <recommendedName>
        <fullName evidence="5">DUF2663 domain-containing protein</fullName>
    </recommendedName>
</protein>
<dbReference type="RefSeq" id="WP_053434545.1">
    <property type="nucleotide sequence ID" value="NZ_LGUF01000007.1"/>
</dbReference>